<evidence type="ECO:0000256" key="5">
    <source>
        <dbReference type="ARBA" id="ARBA00022692"/>
    </source>
</evidence>
<feature type="transmembrane region" description="Helical" evidence="14">
    <location>
        <begin position="241"/>
        <end position="263"/>
    </location>
</feature>
<dbReference type="InterPro" id="IPR003961">
    <property type="entry name" value="FN3_dom"/>
</dbReference>
<dbReference type="GO" id="GO:0005886">
    <property type="term" value="C:plasma membrane"/>
    <property type="evidence" value="ECO:0007669"/>
    <property type="project" value="UniProtKB-SubCell"/>
</dbReference>
<evidence type="ECO:0000313" key="18">
    <source>
        <dbReference type="Proteomes" id="UP001557470"/>
    </source>
</evidence>
<dbReference type="EMBL" id="JAGEUA010000003">
    <property type="protein sequence ID" value="KAL0993010.1"/>
    <property type="molecule type" value="Genomic_DNA"/>
</dbReference>
<keyword evidence="10" id="KW-0675">Receptor</keyword>
<reference evidence="17 18" key="1">
    <citation type="submission" date="2024-06" db="EMBL/GenBank/DDBJ databases">
        <authorList>
            <person name="Pan Q."/>
            <person name="Wen M."/>
            <person name="Jouanno E."/>
            <person name="Zahm M."/>
            <person name="Klopp C."/>
            <person name="Cabau C."/>
            <person name="Louis A."/>
            <person name="Berthelot C."/>
            <person name="Parey E."/>
            <person name="Roest Crollius H."/>
            <person name="Montfort J."/>
            <person name="Robinson-Rechavi M."/>
            <person name="Bouchez O."/>
            <person name="Lampietro C."/>
            <person name="Lopez Roques C."/>
            <person name="Donnadieu C."/>
            <person name="Postlethwait J."/>
            <person name="Bobe J."/>
            <person name="Verreycken H."/>
            <person name="Guiguen Y."/>
        </authorList>
    </citation>
    <scope>NUCLEOTIDE SEQUENCE [LARGE SCALE GENOMIC DNA]</scope>
    <source>
        <strain evidence="17">Up_M1</strain>
        <tissue evidence="17">Testis</tissue>
    </source>
</reference>
<accession>A0ABD0XGQ4</accession>
<proteinExistence type="inferred from homology"/>
<name>A0ABD0XGQ4_UMBPY</name>
<keyword evidence="5 14" id="KW-0812">Transmembrane</keyword>
<dbReference type="SMART" id="SM00060">
    <property type="entry name" value="FN3"/>
    <property type="match status" value="1"/>
</dbReference>
<evidence type="ECO:0000256" key="1">
    <source>
        <dbReference type="ARBA" id="ARBA00004251"/>
    </source>
</evidence>
<dbReference type="PANTHER" id="PTHR23037:SF28">
    <property type="entry name" value="ERYTHROPOIETIN RECEPTOR"/>
    <property type="match status" value="1"/>
</dbReference>
<dbReference type="PIRSF" id="PIRSF001959">
    <property type="entry name" value="EPO_receptor"/>
    <property type="match status" value="1"/>
</dbReference>
<comment type="caution">
    <text evidence="17">The sequence shown here is derived from an EMBL/GenBank/DDBJ whole genome shotgun (WGS) entry which is preliminary data.</text>
</comment>
<gene>
    <name evidence="17" type="ORF">UPYG_G00102120</name>
</gene>
<feature type="disulfide bond" evidence="12">
    <location>
        <begin position="46"/>
        <end position="56"/>
    </location>
</feature>
<dbReference type="PROSITE" id="PS50853">
    <property type="entry name" value="FN3"/>
    <property type="match status" value="1"/>
</dbReference>
<evidence type="ECO:0000256" key="2">
    <source>
        <dbReference type="ARBA" id="ARBA00007885"/>
    </source>
</evidence>
<evidence type="ECO:0000256" key="4">
    <source>
        <dbReference type="ARBA" id="ARBA00022475"/>
    </source>
</evidence>
<dbReference type="InterPro" id="IPR013783">
    <property type="entry name" value="Ig-like_fold"/>
</dbReference>
<dbReference type="CDD" id="cd00063">
    <property type="entry name" value="FN3"/>
    <property type="match status" value="1"/>
</dbReference>
<evidence type="ECO:0000256" key="14">
    <source>
        <dbReference type="SAM" id="Phobius"/>
    </source>
</evidence>
<evidence type="ECO:0000259" key="16">
    <source>
        <dbReference type="PROSITE" id="PS50853"/>
    </source>
</evidence>
<dbReference type="AlphaFoldDB" id="A0ABD0XGQ4"/>
<dbReference type="Proteomes" id="UP001557470">
    <property type="component" value="Unassembled WGS sequence"/>
</dbReference>
<feature type="disulfide bond" evidence="12">
    <location>
        <begin position="85"/>
        <end position="101"/>
    </location>
</feature>
<keyword evidence="6 15" id="KW-0732">Signal</keyword>
<evidence type="ECO:0000256" key="10">
    <source>
        <dbReference type="ARBA" id="ARBA00023170"/>
    </source>
</evidence>
<evidence type="ECO:0000256" key="15">
    <source>
        <dbReference type="SAM" id="SignalP"/>
    </source>
</evidence>
<dbReference type="InterPro" id="IPR015152">
    <property type="entry name" value="Growth/epo_recpt_lig-bind"/>
</dbReference>
<organism evidence="17 18">
    <name type="scientific">Umbra pygmaea</name>
    <name type="common">Eastern mudminnow</name>
    <dbReference type="NCBI Taxonomy" id="75934"/>
    <lineage>
        <taxon>Eukaryota</taxon>
        <taxon>Metazoa</taxon>
        <taxon>Chordata</taxon>
        <taxon>Craniata</taxon>
        <taxon>Vertebrata</taxon>
        <taxon>Euteleostomi</taxon>
        <taxon>Actinopterygii</taxon>
        <taxon>Neopterygii</taxon>
        <taxon>Teleostei</taxon>
        <taxon>Protacanthopterygii</taxon>
        <taxon>Esociformes</taxon>
        <taxon>Umbridae</taxon>
        <taxon>Umbra</taxon>
    </lineage>
</organism>
<evidence type="ECO:0000256" key="7">
    <source>
        <dbReference type="ARBA" id="ARBA00022989"/>
    </source>
</evidence>
<comment type="similarity">
    <text evidence="2">Belongs to the type I cytokine receptor family. Type 1 subfamily.</text>
</comment>
<feature type="domain" description="Fibronectin type-III" evidence="16">
    <location>
        <begin position="138"/>
        <end position="236"/>
    </location>
</feature>
<dbReference type="PANTHER" id="PTHR23037">
    <property type="entry name" value="CYTOKINE RECEPTOR"/>
    <property type="match status" value="1"/>
</dbReference>
<sequence>MTNDNLKKLLVYLILFFTRKTSVQGAKALETKVALLLRVEPNNPKCFAEGIRDLTCFWEGDQERADSAKQYSFIYKYQNENSNMCNVTALPAAGSKILYFCRLSQTQLFVPLDIQVFRDELLIHNRSLHVELVFLLDPPANLTVMHTEKQGQLKVSWLPPPLKYMADSMMYQVSYTMAGDSMEQVEEVSASSELILHGVQQASKYNVRIRVKLDGVSYSGYWSAWTDPVLIETMPGDPDPLTMSVSVITFLFVTMLSLIVLLFKRRFLVKKIWPIIPSPESKFQGLFTVYGGDFQEWLGHSTGGLYLRPAYYFTEERPSPLEVLSEARLGTSLTSSALPTKALAVLGDERDEEKKLKKMDSALLERWRETSHEPWLMDQLRGLHQLPAPQAQCSPLESHDAYVTLSAQNHSGVEQLDDILEETSPLQILFASGRTHSESHSDLGSLQQSSGSGRLSSQSSFEYPNNTWPPKGPGYTYMAGADSGVSMDYSPMSLSRIDSIGKGVIYTNEYKNEIPVPRQPLQLAF</sequence>
<evidence type="ECO:0000256" key="6">
    <source>
        <dbReference type="ARBA" id="ARBA00022729"/>
    </source>
</evidence>
<feature type="signal peptide" evidence="15">
    <location>
        <begin position="1"/>
        <end position="25"/>
    </location>
</feature>
<evidence type="ECO:0000313" key="17">
    <source>
        <dbReference type="EMBL" id="KAL0993010.1"/>
    </source>
</evidence>
<dbReference type="Pfam" id="PF09067">
    <property type="entry name" value="EpoR_lig-bind"/>
    <property type="match status" value="1"/>
</dbReference>
<dbReference type="Pfam" id="PF00041">
    <property type="entry name" value="fn3"/>
    <property type="match status" value="1"/>
</dbReference>
<feature type="compositionally biased region" description="Low complexity" evidence="13">
    <location>
        <begin position="442"/>
        <end position="460"/>
    </location>
</feature>
<dbReference type="GO" id="GO:0019221">
    <property type="term" value="P:cytokine-mediated signaling pathway"/>
    <property type="evidence" value="ECO:0007669"/>
    <property type="project" value="UniProtKB-ARBA"/>
</dbReference>
<keyword evidence="7 14" id="KW-1133">Transmembrane helix</keyword>
<feature type="region of interest" description="Disordered" evidence="13">
    <location>
        <begin position="436"/>
        <end position="468"/>
    </location>
</feature>
<evidence type="ECO:0000256" key="13">
    <source>
        <dbReference type="SAM" id="MobiDB-lite"/>
    </source>
</evidence>
<keyword evidence="8 14" id="KW-0472">Membrane</keyword>
<dbReference type="SUPFAM" id="SSF49265">
    <property type="entry name" value="Fibronectin type III"/>
    <property type="match status" value="2"/>
</dbReference>
<keyword evidence="9 12" id="KW-1015">Disulfide bond</keyword>
<comment type="subcellular location">
    <subcellularLocation>
        <location evidence="1">Cell membrane</location>
        <topology evidence="1">Single-pass type I membrane protein</topology>
    </subcellularLocation>
</comment>
<evidence type="ECO:0000256" key="3">
    <source>
        <dbReference type="ARBA" id="ARBA00018355"/>
    </source>
</evidence>
<keyword evidence="18" id="KW-1185">Reference proteome</keyword>
<dbReference type="InterPro" id="IPR009167">
    <property type="entry name" value="Erythropoietin_rcpt"/>
</dbReference>
<evidence type="ECO:0000256" key="11">
    <source>
        <dbReference type="ARBA" id="ARBA00023180"/>
    </source>
</evidence>
<keyword evidence="4" id="KW-1003">Cell membrane</keyword>
<evidence type="ECO:0000256" key="9">
    <source>
        <dbReference type="ARBA" id="ARBA00023157"/>
    </source>
</evidence>
<dbReference type="InterPro" id="IPR036116">
    <property type="entry name" value="FN3_sf"/>
</dbReference>
<protein>
    <recommendedName>
        <fullName evidence="3">Erythropoietin receptor</fullName>
    </recommendedName>
</protein>
<evidence type="ECO:0000256" key="8">
    <source>
        <dbReference type="ARBA" id="ARBA00023136"/>
    </source>
</evidence>
<dbReference type="Gene3D" id="2.60.40.10">
    <property type="entry name" value="Immunoglobulins"/>
    <property type="match status" value="2"/>
</dbReference>
<keyword evidence="11" id="KW-0325">Glycoprotein</keyword>
<evidence type="ECO:0000256" key="12">
    <source>
        <dbReference type="PIRSR" id="PIRSR001959-2"/>
    </source>
</evidence>
<feature type="chain" id="PRO_5044867340" description="Erythropoietin receptor" evidence="15">
    <location>
        <begin position="26"/>
        <end position="525"/>
    </location>
</feature>